<evidence type="ECO:0000313" key="2">
    <source>
        <dbReference type="Proteomes" id="UP000637383"/>
    </source>
</evidence>
<organism evidence="1 2">
    <name type="scientific">Nostoc paludosum FACHB-159</name>
    <dbReference type="NCBI Taxonomy" id="2692908"/>
    <lineage>
        <taxon>Bacteria</taxon>
        <taxon>Bacillati</taxon>
        <taxon>Cyanobacteriota</taxon>
        <taxon>Cyanophyceae</taxon>
        <taxon>Nostocales</taxon>
        <taxon>Nostocaceae</taxon>
        <taxon>Nostoc</taxon>
    </lineage>
</organism>
<comment type="caution">
    <text evidence="1">The sequence shown here is derived from an EMBL/GenBank/DDBJ whole genome shotgun (WGS) entry which is preliminary data.</text>
</comment>
<dbReference type="EMBL" id="JACJTU010000025">
    <property type="protein sequence ID" value="MBD2736898.1"/>
    <property type="molecule type" value="Genomic_DNA"/>
</dbReference>
<gene>
    <name evidence="1" type="ORF">H6H03_23905</name>
</gene>
<accession>A0ABR8KFC3</accession>
<proteinExistence type="predicted"/>
<evidence type="ECO:0000313" key="1">
    <source>
        <dbReference type="EMBL" id="MBD2736898.1"/>
    </source>
</evidence>
<keyword evidence="2" id="KW-1185">Reference proteome</keyword>
<reference evidence="1 2" key="1">
    <citation type="journal article" date="2020" name="ISME J.">
        <title>Comparative genomics reveals insights into cyanobacterial evolution and habitat adaptation.</title>
        <authorList>
            <person name="Chen M.Y."/>
            <person name="Teng W.K."/>
            <person name="Zhao L."/>
            <person name="Hu C.X."/>
            <person name="Zhou Y.K."/>
            <person name="Han B.P."/>
            <person name="Song L.R."/>
            <person name="Shu W.S."/>
        </authorList>
    </citation>
    <scope>NUCLEOTIDE SEQUENCE [LARGE SCALE GENOMIC DNA]</scope>
    <source>
        <strain evidence="1 2">FACHB-159</strain>
    </source>
</reference>
<sequence length="55" mass="6134">MGHGAWVMGHGKTRETRRITLYSAWAKRPATANSNFNALCPMPHALCPNRILNLT</sequence>
<name>A0ABR8KFC3_9NOSO</name>
<dbReference type="Proteomes" id="UP000637383">
    <property type="component" value="Unassembled WGS sequence"/>
</dbReference>
<protein>
    <submittedName>
        <fullName evidence="1">Uncharacterized protein</fullName>
    </submittedName>
</protein>